<evidence type="ECO:0000256" key="3">
    <source>
        <dbReference type="ARBA" id="ARBA00023242"/>
    </source>
</evidence>
<keyword evidence="4" id="KW-1133">Transmembrane helix</keyword>
<keyword evidence="2" id="KW-0804">Transcription</keyword>
<accession>A0A8E2JNY2</accession>
<dbReference type="CDD" id="cd12148">
    <property type="entry name" value="fungal_TF_MHR"/>
    <property type="match status" value="1"/>
</dbReference>
<organism evidence="5 6">
    <name type="scientific">Glonium stellatum</name>
    <dbReference type="NCBI Taxonomy" id="574774"/>
    <lineage>
        <taxon>Eukaryota</taxon>
        <taxon>Fungi</taxon>
        <taxon>Dikarya</taxon>
        <taxon>Ascomycota</taxon>
        <taxon>Pezizomycotina</taxon>
        <taxon>Dothideomycetes</taxon>
        <taxon>Pleosporomycetidae</taxon>
        <taxon>Gloniales</taxon>
        <taxon>Gloniaceae</taxon>
        <taxon>Glonium</taxon>
    </lineage>
</organism>
<dbReference type="InterPro" id="IPR051127">
    <property type="entry name" value="Fungal_SecMet_Regulators"/>
</dbReference>
<feature type="non-terminal residue" evidence="5">
    <location>
        <position position="207"/>
    </location>
</feature>
<keyword evidence="3" id="KW-0539">Nucleus</keyword>
<keyword evidence="6" id="KW-1185">Reference proteome</keyword>
<dbReference type="OrthoDB" id="2571985at2759"/>
<keyword evidence="4" id="KW-0812">Transmembrane</keyword>
<dbReference type="PANTHER" id="PTHR47424:SF15">
    <property type="entry name" value="ZN(II)2CYS6 TRANSCRIPTION FACTOR (EUROFUNG)"/>
    <property type="match status" value="1"/>
</dbReference>
<dbReference type="Proteomes" id="UP000250140">
    <property type="component" value="Unassembled WGS sequence"/>
</dbReference>
<evidence type="ECO:0000313" key="6">
    <source>
        <dbReference type="Proteomes" id="UP000250140"/>
    </source>
</evidence>
<dbReference type="GO" id="GO:0000435">
    <property type="term" value="P:positive regulation of transcription from RNA polymerase II promoter by galactose"/>
    <property type="evidence" value="ECO:0007669"/>
    <property type="project" value="TreeGrafter"/>
</dbReference>
<dbReference type="GO" id="GO:0000978">
    <property type="term" value="F:RNA polymerase II cis-regulatory region sequence-specific DNA binding"/>
    <property type="evidence" value="ECO:0007669"/>
    <property type="project" value="TreeGrafter"/>
</dbReference>
<evidence type="ECO:0000256" key="1">
    <source>
        <dbReference type="ARBA" id="ARBA00023015"/>
    </source>
</evidence>
<dbReference type="AlphaFoldDB" id="A0A8E2JNY2"/>
<feature type="non-terminal residue" evidence="5">
    <location>
        <position position="1"/>
    </location>
</feature>
<evidence type="ECO:0000256" key="4">
    <source>
        <dbReference type="SAM" id="Phobius"/>
    </source>
</evidence>
<keyword evidence="4" id="KW-0472">Membrane</keyword>
<evidence type="ECO:0000313" key="5">
    <source>
        <dbReference type="EMBL" id="OCL04280.1"/>
    </source>
</evidence>
<gene>
    <name evidence="5" type="ORF">AOQ84DRAFT_271052</name>
</gene>
<sequence length="207" mass="24393">LIRCMVPLAQLLKQLWSEVYQSNINTNLSEKSLKSLCLDRQLIQWRAQLPSILDLEKTSLTEPEYITKQKIVLKLRFLNARILFHRPFLITAATESKRSLYLTHVELCVEASRETINLLYDAYMYRPYFRTWWYNTTYTLYASMILLYVVLSNIQPSLEADMLSDAEKSLDIFKAMNMVAVARRCAEITREVLEIARKSVQERREQI</sequence>
<protein>
    <submittedName>
        <fullName evidence="5">Uncharacterized protein</fullName>
    </submittedName>
</protein>
<name>A0A8E2JNY2_9PEZI</name>
<feature type="transmembrane region" description="Helical" evidence="4">
    <location>
        <begin position="132"/>
        <end position="151"/>
    </location>
</feature>
<dbReference type="GO" id="GO:0000981">
    <property type="term" value="F:DNA-binding transcription factor activity, RNA polymerase II-specific"/>
    <property type="evidence" value="ECO:0007669"/>
    <property type="project" value="TreeGrafter"/>
</dbReference>
<evidence type="ECO:0000256" key="2">
    <source>
        <dbReference type="ARBA" id="ARBA00023163"/>
    </source>
</evidence>
<keyword evidence="1" id="KW-0805">Transcription regulation</keyword>
<dbReference type="EMBL" id="KV750555">
    <property type="protein sequence ID" value="OCL04280.1"/>
    <property type="molecule type" value="Genomic_DNA"/>
</dbReference>
<proteinExistence type="predicted"/>
<reference evidence="5 6" key="1">
    <citation type="journal article" date="2016" name="Nat. Commun.">
        <title>Ectomycorrhizal ecology is imprinted in the genome of the dominant symbiotic fungus Cenococcum geophilum.</title>
        <authorList>
            <consortium name="DOE Joint Genome Institute"/>
            <person name="Peter M."/>
            <person name="Kohler A."/>
            <person name="Ohm R.A."/>
            <person name="Kuo A."/>
            <person name="Krutzmann J."/>
            <person name="Morin E."/>
            <person name="Arend M."/>
            <person name="Barry K.W."/>
            <person name="Binder M."/>
            <person name="Choi C."/>
            <person name="Clum A."/>
            <person name="Copeland A."/>
            <person name="Grisel N."/>
            <person name="Haridas S."/>
            <person name="Kipfer T."/>
            <person name="LaButti K."/>
            <person name="Lindquist E."/>
            <person name="Lipzen A."/>
            <person name="Maire R."/>
            <person name="Meier B."/>
            <person name="Mihaltcheva S."/>
            <person name="Molinier V."/>
            <person name="Murat C."/>
            <person name="Poggeler S."/>
            <person name="Quandt C.A."/>
            <person name="Sperisen C."/>
            <person name="Tritt A."/>
            <person name="Tisserant E."/>
            <person name="Crous P.W."/>
            <person name="Henrissat B."/>
            <person name="Nehls U."/>
            <person name="Egli S."/>
            <person name="Spatafora J.W."/>
            <person name="Grigoriev I.V."/>
            <person name="Martin F.M."/>
        </authorList>
    </citation>
    <scope>NUCLEOTIDE SEQUENCE [LARGE SCALE GENOMIC DNA]</scope>
    <source>
        <strain evidence="5 6">CBS 207.34</strain>
    </source>
</reference>
<dbReference type="GO" id="GO:0005634">
    <property type="term" value="C:nucleus"/>
    <property type="evidence" value="ECO:0007669"/>
    <property type="project" value="TreeGrafter"/>
</dbReference>
<dbReference type="PANTHER" id="PTHR47424">
    <property type="entry name" value="REGULATORY PROTEIN GAL4"/>
    <property type="match status" value="1"/>
</dbReference>